<dbReference type="CDD" id="cd00156">
    <property type="entry name" value="REC"/>
    <property type="match status" value="1"/>
</dbReference>
<evidence type="ECO:0000313" key="8">
    <source>
        <dbReference type="EMBL" id="KDR39622.1"/>
    </source>
</evidence>
<dbReference type="SUPFAM" id="SSF52172">
    <property type="entry name" value="CheY-like"/>
    <property type="match status" value="1"/>
</dbReference>
<protein>
    <submittedName>
        <fullName evidence="8">Histidine kinase</fullName>
    </submittedName>
</protein>
<dbReference type="SMART" id="SM00448">
    <property type="entry name" value="REC"/>
    <property type="match status" value="1"/>
</dbReference>
<dbReference type="SMART" id="SM00862">
    <property type="entry name" value="Trans_reg_C"/>
    <property type="match status" value="1"/>
</dbReference>
<dbReference type="Gene3D" id="3.40.50.2300">
    <property type="match status" value="1"/>
</dbReference>
<dbReference type="GO" id="GO:0000976">
    <property type="term" value="F:transcription cis-regulatory region binding"/>
    <property type="evidence" value="ECO:0007669"/>
    <property type="project" value="TreeGrafter"/>
</dbReference>
<evidence type="ECO:0000256" key="4">
    <source>
        <dbReference type="PROSITE-ProRule" id="PRU00169"/>
    </source>
</evidence>
<dbReference type="PROSITE" id="PS50110">
    <property type="entry name" value="RESPONSE_REGULATORY"/>
    <property type="match status" value="1"/>
</dbReference>
<dbReference type="GO" id="GO:0032993">
    <property type="term" value="C:protein-DNA complex"/>
    <property type="evidence" value="ECO:0007669"/>
    <property type="project" value="TreeGrafter"/>
</dbReference>
<dbReference type="GO" id="GO:0000156">
    <property type="term" value="F:phosphorelay response regulator activity"/>
    <property type="evidence" value="ECO:0007669"/>
    <property type="project" value="TreeGrafter"/>
</dbReference>
<proteinExistence type="predicted"/>
<comment type="caution">
    <text evidence="8">The sequence shown here is derived from an EMBL/GenBank/DDBJ whole genome shotgun (WGS) entry which is preliminary data.</text>
</comment>
<dbReference type="SUPFAM" id="SSF46894">
    <property type="entry name" value="C-terminal effector domain of the bipartite response regulators"/>
    <property type="match status" value="1"/>
</dbReference>
<name>A0A069PGK3_9BURK</name>
<evidence type="ECO:0000256" key="3">
    <source>
        <dbReference type="ARBA" id="ARBA00023125"/>
    </source>
</evidence>
<keyword evidence="8" id="KW-0418">Kinase</keyword>
<dbReference type="STRING" id="60547.GCA_000751215_04719"/>
<evidence type="ECO:0000313" key="9">
    <source>
        <dbReference type="Proteomes" id="UP000027466"/>
    </source>
</evidence>
<feature type="domain" description="Response regulatory" evidence="6">
    <location>
        <begin position="2"/>
        <end position="116"/>
    </location>
</feature>
<keyword evidence="1" id="KW-0597">Phosphoprotein</keyword>
<evidence type="ECO:0000259" key="7">
    <source>
        <dbReference type="PROSITE" id="PS51755"/>
    </source>
</evidence>
<sequence>MRIAIIDPDARHADLIGAALSAGGHFCHFFATPQSFLIRLKRETFDVLLSSAGPRNMSDAEVIAGVRAIVPHMPVILMAAQDGEADIVRCLRAGADDCVTKPVRCAELTARIDALTRRSAVRPSLPERFGEYLFKTCELTVDFAGEHVTLTPKEFRFAHLLFSNLSRPVSRGHILEVVWTRGSDIQSRTLDTHASRLRTKLRLRPEFGYRLTPLYAYGYRLDRLDAEQVPEWPARSASGAGSALMTPINEQFRETL</sequence>
<dbReference type="GO" id="GO:0005829">
    <property type="term" value="C:cytosol"/>
    <property type="evidence" value="ECO:0007669"/>
    <property type="project" value="TreeGrafter"/>
</dbReference>
<dbReference type="GO" id="GO:0006355">
    <property type="term" value="P:regulation of DNA-templated transcription"/>
    <property type="evidence" value="ECO:0007669"/>
    <property type="project" value="InterPro"/>
</dbReference>
<evidence type="ECO:0000256" key="2">
    <source>
        <dbReference type="ARBA" id="ARBA00023012"/>
    </source>
</evidence>
<evidence type="ECO:0000256" key="1">
    <source>
        <dbReference type="ARBA" id="ARBA00022553"/>
    </source>
</evidence>
<dbReference type="RefSeq" id="WP_063741129.1">
    <property type="nucleotide sequence ID" value="NZ_CADFFX010000038.1"/>
</dbReference>
<dbReference type="PROSITE" id="PS51755">
    <property type="entry name" value="OMPR_PHOB"/>
    <property type="match status" value="1"/>
</dbReference>
<comment type="caution">
    <text evidence="4">Lacks conserved residue(s) required for the propagation of feature annotation.</text>
</comment>
<dbReference type="InterPro" id="IPR016032">
    <property type="entry name" value="Sig_transdc_resp-reg_C-effctor"/>
</dbReference>
<dbReference type="Gene3D" id="1.10.10.10">
    <property type="entry name" value="Winged helix-like DNA-binding domain superfamily/Winged helix DNA-binding domain"/>
    <property type="match status" value="1"/>
</dbReference>
<keyword evidence="2" id="KW-0902">Two-component regulatory system</keyword>
<feature type="DNA-binding region" description="OmpR/PhoB-type" evidence="5">
    <location>
        <begin position="124"/>
        <end position="223"/>
    </location>
</feature>
<accession>A0A069PGK3</accession>
<feature type="domain" description="OmpR/PhoB-type" evidence="7">
    <location>
        <begin position="124"/>
        <end position="223"/>
    </location>
</feature>
<evidence type="ECO:0000259" key="6">
    <source>
        <dbReference type="PROSITE" id="PS50110"/>
    </source>
</evidence>
<dbReference type="InterPro" id="IPR001789">
    <property type="entry name" value="Sig_transdc_resp-reg_receiver"/>
</dbReference>
<dbReference type="InterPro" id="IPR036388">
    <property type="entry name" value="WH-like_DNA-bd_sf"/>
</dbReference>
<keyword evidence="8" id="KW-0808">Transferase</keyword>
<dbReference type="Pfam" id="PF00486">
    <property type="entry name" value="Trans_reg_C"/>
    <property type="match status" value="1"/>
</dbReference>
<dbReference type="InterPro" id="IPR001867">
    <property type="entry name" value="OmpR/PhoB-type_DNA-bd"/>
</dbReference>
<dbReference type="Proteomes" id="UP000027466">
    <property type="component" value="Unassembled WGS sequence"/>
</dbReference>
<evidence type="ECO:0000256" key="5">
    <source>
        <dbReference type="PROSITE-ProRule" id="PRU01091"/>
    </source>
</evidence>
<gene>
    <name evidence="8" type="ORF">BG61_31040</name>
</gene>
<dbReference type="EMBL" id="JFHC01000055">
    <property type="protein sequence ID" value="KDR39622.1"/>
    <property type="molecule type" value="Genomic_DNA"/>
</dbReference>
<dbReference type="CDD" id="cd00383">
    <property type="entry name" value="trans_reg_C"/>
    <property type="match status" value="1"/>
</dbReference>
<dbReference type="PANTHER" id="PTHR48111:SF40">
    <property type="entry name" value="PHOSPHATE REGULON TRANSCRIPTIONAL REGULATORY PROTEIN PHOB"/>
    <property type="match status" value="1"/>
</dbReference>
<dbReference type="GO" id="GO:0016301">
    <property type="term" value="F:kinase activity"/>
    <property type="evidence" value="ECO:0007669"/>
    <property type="project" value="UniProtKB-KW"/>
</dbReference>
<dbReference type="InterPro" id="IPR011006">
    <property type="entry name" value="CheY-like_superfamily"/>
</dbReference>
<keyword evidence="3 5" id="KW-0238">DNA-binding</keyword>
<dbReference type="AlphaFoldDB" id="A0A069PGK3"/>
<dbReference type="InterPro" id="IPR039420">
    <property type="entry name" value="WalR-like"/>
</dbReference>
<reference evidence="8 9" key="1">
    <citation type="submission" date="2014-03" db="EMBL/GenBank/DDBJ databases">
        <title>Draft Genome Sequences of Four Burkholderia Strains.</title>
        <authorList>
            <person name="Liu X.Y."/>
            <person name="Li C.X."/>
            <person name="Xu J.H."/>
        </authorList>
    </citation>
    <scope>NUCLEOTIDE SEQUENCE [LARGE SCALE GENOMIC DNA]</scope>
    <source>
        <strain evidence="8 9">DSM 50014</strain>
    </source>
</reference>
<keyword evidence="9" id="KW-1185">Reference proteome</keyword>
<dbReference type="Pfam" id="PF00072">
    <property type="entry name" value="Response_reg"/>
    <property type="match status" value="1"/>
</dbReference>
<organism evidence="8 9">
    <name type="scientific">Caballeronia glathei</name>
    <dbReference type="NCBI Taxonomy" id="60547"/>
    <lineage>
        <taxon>Bacteria</taxon>
        <taxon>Pseudomonadati</taxon>
        <taxon>Pseudomonadota</taxon>
        <taxon>Betaproteobacteria</taxon>
        <taxon>Burkholderiales</taxon>
        <taxon>Burkholderiaceae</taxon>
        <taxon>Caballeronia</taxon>
    </lineage>
</organism>
<dbReference type="PANTHER" id="PTHR48111">
    <property type="entry name" value="REGULATOR OF RPOS"/>
    <property type="match status" value="1"/>
</dbReference>